<evidence type="ECO:0000313" key="15">
    <source>
        <dbReference type="EMBL" id="RRD48974.1"/>
    </source>
</evidence>
<keyword evidence="10" id="KW-0333">Golgi apparatus</keyword>
<keyword evidence="13" id="KW-0325">Glycoprotein</keyword>
<evidence type="ECO:0000256" key="11">
    <source>
        <dbReference type="ARBA" id="ARBA00023136"/>
    </source>
</evidence>
<keyword evidence="8" id="KW-0735">Signal-anchor</keyword>
<keyword evidence="6" id="KW-0479">Metal-binding</keyword>
<dbReference type="Proteomes" id="UP000280935">
    <property type="component" value="Unassembled WGS sequence"/>
</dbReference>
<dbReference type="GO" id="GO:0050650">
    <property type="term" value="P:chondroitin sulfate proteoglycan biosynthetic process"/>
    <property type="evidence" value="ECO:0007669"/>
    <property type="project" value="TreeGrafter"/>
</dbReference>
<gene>
    <name evidence="15" type="ORF">EII35_10245</name>
</gene>
<evidence type="ECO:0000256" key="13">
    <source>
        <dbReference type="ARBA" id="ARBA00023180"/>
    </source>
</evidence>
<keyword evidence="12" id="KW-1015">Disulfide bond</keyword>
<keyword evidence="9" id="KW-1133">Transmembrane helix</keyword>
<evidence type="ECO:0000256" key="7">
    <source>
        <dbReference type="ARBA" id="ARBA00022824"/>
    </source>
</evidence>
<evidence type="ECO:0000256" key="1">
    <source>
        <dbReference type="ARBA" id="ARBA00004323"/>
    </source>
</evidence>
<name>A0A3P1WQV7_9ACTN</name>
<evidence type="ECO:0000256" key="3">
    <source>
        <dbReference type="ARBA" id="ARBA00022676"/>
    </source>
</evidence>
<sequence length="286" mass="32824">MSVAVVLLAHDKPRLLGRIVDAMAGLPVFLHVDSRVGPRVFDSLTEGLPERVRHVQRHPSDWATFELVEAELSGYRAALEHTDAEHIVMMTGACYPLAPVERIVERLSRLRGVSWAQVKPLPLKFWGPMGGYDRFIFRNRVKDRQRVWNLVPRRWPRGVRPAGGSQLKILSRHHAERLLELVERRRDLVEYFHTTWIPDEVMIPTLLNSPAFIDDWGSSHVRGRHAWYIDWGQAPSPHPVELGLADLPALQEARTRTVAPALFARKFSEASWHVLDRIEAEIWPLP</sequence>
<accession>A0A3P1WQV7</accession>
<evidence type="ECO:0000256" key="9">
    <source>
        <dbReference type="ARBA" id="ARBA00022989"/>
    </source>
</evidence>
<dbReference type="InterPro" id="IPR003406">
    <property type="entry name" value="Glyco_trans_14"/>
</dbReference>
<evidence type="ECO:0000256" key="14">
    <source>
        <dbReference type="ARBA" id="ARBA00042865"/>
    </source>
</evidence>
<dbReference type="GO" id="GO:0030158">
    <property type="term" value="F:protein xylosyltransferase activity"/>
    <property type="evidence" value="ECO:0007669"/>
    <property type="project" value="InterPro"/>
</dbReference>
<evidence type="ECO:0000256" key="5">
    <source>
        <dbReference type="ARBA" id="ARBA00022692"/>
    </source>
</evidence>
<evidence type="ECO:0000256" key="4">
    <source>
        <dbReference type="ARBA" id="ARBA00022679"/>
    </source>
</evidence>
<dbReference type="PANTHER" id="PTHR46025">
    <property type="entry name" value="XYLOSYLTRANSFERASE OXT"/>
    <property type="match status" value="1"/>
</dbReference>
<keyword evidence="4" id="KW-0808">Transferase</keyword>
<dbReference type="GO" id="GO:0046872">
    <property type="term" value="F:metal ion binding"/>
    <property type="evidence" value="ECO:0007669"/>
    <property type="project" value="UniProtKB-KW"/>
</dbReference>
<dbReference type="GO" id="GO:0016020">
    <property type="term" value="C:membrane"/>
    <property type="evidence" value="ECO:0007669"/>
    <property type="project" value="InterPro"/>
</dbReference>
<evidence type="ECO:0000313" key="16">
    <source>
        <dbReference type="Proteomes" id="UP000280935"/>
    </source>
</evidence>
<dbReference type="EMBL" id="RQYT01000025">
    <property type="protein sequence ID" value="RRD48974.1"/>
    <property type="molecule type" value="Genomic_DNA"/>
</dbReference>
<evidence type="ECO:0000256" key="12">
    <source>
        <dbReference type="ARBA" id="ARBA00023157"/>
    </source>
</evidence>
<evidence type="ECO:0000256" key="8">
    <source>
        <dbReference type="ARBA" id="ARBA00022968"/>
    </source>
</evidence>
<keyword evidence="3" id="KW-0328">Glycosyltransferase</keyword>
<comment type="caution">
    <text evidence="15">The sequence shown here is derived from an EMBL/GenBank/DDBJ whole genome shotgun (WGS) entry which is preliminary data.</text>
</comment>
<dbReference type="Pfam" id="PF02485">
    <property type="entry name" value="Branch"/>
    <property type="match status" value="1"/>
</dbReference>
<comment type="subcellular location">
    <subcellularLocation>
        <location evidence="2">Endoplasmic reticulum membrane</location>
        <topology evidence="2">Single-pass type II membrane protein</topology>
    </subcellularLocation>
    <subcellularLocation>
        <location evidence="1">Golgi apparatus membrane</location>
        <topology evidence="1">Single-pass type II membrane protein</topology>
    </subcellularLocation>
</comment>
<organism evidence="15 16">
    <name type="scientific">Arachnia propionica</name>
    <dbReference type="NCBI Taxonomy" id="1750"/>
    <lineage>
        <taxon>Bacteria</taxon>
        <taxon>Bacillati</taxon>
        <taxon>Actinomycetota</taxon>
        <taxon>Actinomycetes</taxon>
        <taxon>Propionibacteriales</taxon>
        <taxon>Propionibacteriaceae</taxon>
        <taxon>Arachnia</taxon>
    </lineage>
</organism>
<proteinExistence type="predicted"/>
<keyword evidence="11" id="KW-0472">Membrane</keyword>
<evidence type="ECO:0000256" key="6">
    <source>
        <dbReference type="ARBA" id="ARBA00022723"/>
    </source>
</evidence>
<evidence type="ECO:0000256" key="10">
    <source>
        <dbReference type="ARBA" id="ARBA00023034"/>
    </source>
</evidence>
<dbReference type="RefSeq" id="WP_125228371.1">
    <property type="nucleotide sequence ID" value="NZ_RQYT01000025.1"/>
</dbReference>
<reference evidence="15 16" key="1">
    <citation type="submission" date="2018-11" db="EMBL/GenBank/DDBJ databases">
        <title>Genomes From Bacteria Associated with the Canine Oral Cavity: a Test Case for Automated Genome-Based Taxonomic Assignment.</title>
        <authorList>
            <person name="Coil D.A."/>
            <person name="Jospin G."/>
            <person name="Darling A.E."/>
            <person name="Wallis C."/>
            <person name="Davis I.J."/>
            <person name="Harris S."/>
            <person name="Eisen J.A."/>
            <person name="Holcombe L.J."/>
            <person name="O'Flynn C."/>
        </authorList>
    </citation>
    <scope>NUCLEOTIDE SEQUENCE [LARGE SCALE GENOMIC DNA]</scope>
    <source>
        <strain evidence="15 16">OH2822_COT-296</strain>
    </source>
</reference>
<keyword evidence="5" id="KW-0812">Transmembrane</keyword>
<dbReference type="OrthoDB" id="7943907at2"/>
<dbReference type="AlphaFoldDB" id="A0A3P1WQV7"/>
<dbReference type="PANTHER" id="PTHR46025:SF3">
    <property type="entry name" value="XYLOSYLTRANSFERASE OXT"/>
    <property type="match status" value="1"/>
</dbReference>
<dbReference type="InterPro" id="IPR043538">
    <property type="entry name" value="XYLT"/>
</dbReference>
<dbReference type="GO" id="GO:0015012">
    <property type="term" value="P:heparan sulfate proteoglycan biosynthetic process"/>
    <property type="evidence" value="ECO:0007669"/>
    <property type="project" value="TreeGrafter"/>
</dbReference>
<evidence type="ECO:0000256" key="2">
    <source>
        <dbReference type="ARBA" id="ARBA00004648"/>
    </source>
</evidence>
<keyword evidence="7" id="KW-0256">Endoplasmic reticulum</keyword>
<protein>
    <recommendedName>
        <fullName evidence="14">Peptide O-xylosyltransferase</fullName>
    </recommendedName>
</protein>